<dbReference type="CDD" id="cd19165">
    <property type="entry name" value="HemeO"/>
    <property type="match status" value="1"/>
</dbReference>
<protein>
    <submittedName>
        <fullName evidence="2">Biliverdin-producing heme oxygenase</fullName>
    </submittedName>
</protein>
<organism evidence="2 3">
    <name type="scientific">Parendozoicomonas callyspongiae</name>
    <dbReference type="NCBI Taxonomy" id="2942213"/>
    <lineage>
        <taxon>Bacteria</taxon>
        <taxon>Pseudomonadati</taxon>
        <taxon>Pseudomonadota</taxon>
        <taxon>Gammaproteobacteria</taxon>
        <taxon>Oceanospirillales</taxon>
        <taxon>Endozoicomonadaceae</taxon>
        <taxon>Parendozoicomonas</taxon>
    </lineage>
</organism>
<dbReference type="InterPro" id="IPR002051">
    <property type="entry name" value="Haem_Oase"/>
</dbReference>
<proteinExistence type="predicted"/>
<comment type="caution">
    <text evidence="2">The sequence shown here is derived from an EMBL/GenBank/DDBJ whole genome shotgun (WGS) entry which is preliminary data.</text>
</comment>
<name>A0ABT0PLA5_9GAMM</name>
<dbReference type="Proteomes" id="UP001203338">
    <property type="component" value="Unassembled WGS sequence"/>
</dbReference>
<gene>
    <name evidence="2" type="ORF">M3P05_19810</name>
</gene>
<sequence length="329" mass="37423">MNNAGTITSSQFSISKIFLPIVFVLTVSSAEGHTKSGTAKSRSSQVVPQQQSEPPSDEHIDTNPPKRRSLRLQGKKDVIYFPSKQRIPKASVPKKTASKKRRVEPAEPETFFCTVIKSARELHGIIAKTAVMSAMTEEKMTREQLTRFHHGLRDYYSTLETVFKQCNLAEFQSFLEEVKRTQILNLDCQFLQPSSPDVIAGVSDLEEIAIYKNHLLSLTENPELMFAHILVRYGSNLFGGQKLKVHLKKIFPDDNLQYYEFGDDANVKRLQEQLKQLVDGIPTTYPASADRFKEEVHKAYEYTTRFYTQLAYPAPVAEEKTSKNRSPEI</sequence>
<dbReference type="InterPro" id="IPR016053">
    <property type="entry name" value="Haem_Oase-like"/>
</dbReference>
<feature type="compositionally biased region" description="Polar residues" evidence="1">
    <location>
        <begin position="33"/>
        <end position="42"/>
    </location>
</feature>
<dbReference type="SUPFAM" id="SSF48613">
    <property type="entry name" value="Heme oxygenase-like"/>
    <property type="match status" value="1"/>
</dbReference>
<evidence type="ECO:0000313" key="3">
    <source>
        <dbReference type="Proteomes" id="UP001203338"/>
    </source>
</evidence>
<evidence type="ECO:0000256" key="1">
    <source>
        <dbReference type="SAM" id="MobiDB-lite"/>
    </source>
</evidence>
<accession>A0ABT0PLA5</accession>
<keyword evidence="3" id="KW-1185">Reference proteome</keyword>
<feature type="compositionally biased region" description="Low complexity" evidence="1">
    <location>
        <begin position="43"/>
        <end position="54"/>
    </location>
</feature>
<evidence type="ECO:0000313" key="2">
    <source>
        <dbReference type="EMBL" id="MCL6272170.1"/>
    </source>
</evidence>
<dbReference type="EMBL" id="JAMFLX010000052">
    <property type="protein sequence ID" value="MCL6272170.1"/>
    <property type="molecule type" value="Genomic_DNA"/>
</dbReference>
<dbReference type="RefSeq" id="WP_249701855.1">
    <property type="nucleotide sequence ID" value="NZ_JAMFLX010000052.1"/>
</dbReference>
<dbReference type="InterPro" id="IPR016084">
    <property type="entry name" value="Haem_Oase-like_multi-hlx"/>
</dbReference>
<dbReference type="Pfam" id="PF01126">
    <property type="entry name" value="Heme_oxygenase"/>
    <property type="match status" value="1"/>
</dbReference>
<dbReference type="Gene3D" id="1.20.910.10">
    <property type="entry name" value="Heme oxygenase-like"/>
    <property type="match status" value="1"/>
</dbReference>
<feature type="region of interest" description="Disordered" evidence="1">
    <location>
        <begin position="33"/>
        <end position="72"/>
    </location>
</feature>
<reference evidence="2 3" key="1">
    <citation type="submission" date="2022-05" db="EMBL/GenBank/DDBJ databases">
        <authorList>
            <person name="Park J.-S."/>
        </authorList>
    </citation>
    <scope>NUCLEOTIDE SEQUENCE [LARGE SCALE GENOMIC DNA]</scope>
    <source>
        <strain evidence="2 3">2012CJ34-2</strain>
    </source>
</reference>